<dbReference type="Gramene" id="AUR62037552-RA">
    <property type="protein sequence ID" value="AUR62037552-RA:cds"/>
    <property type="gene ID" value="AUR62037552"/>
</dbReference>
<dbReference type="PANTHER" id="PTHR47718">
    <property type="entry name" value="OS01G0519700 PROTEIN"/>
    <property type="match status" value="1"/>
</dbReference>
<keyword evidence="1" id="KW-0479">Metal-binding</keyword>
<reference evidence="4" key="1">
    <citation type="journal article" date="2017" name="Nature">
        <title>The genome of Chenopodium quinoa.</title>
        <authorList>
            <person name="Jarvis D.E."/>
            <person name="Ho Y.S."/>
            <person name="Lightfoot D.J."/>
            <person name="Schmoeckel S.M."/>
            <person name="Li B."/>
            <person name="Borm T.J.A."/>
            <person name="Ohyanagi H."/>
            <person name="Mineta K."/>
            <person name="Michell C.T."/>
            <person name="Saber N."/>
            <person name="Kharbatia N.M."/>
            <person name="Rupper R.R."/>
            <person name="Sharp A.R."/>
            <person name="Dally N."/>
            <person name="Boughton B.A."/>
            <person name="Woo Y.H."/>
            <person name="Gao G."/>
            <person name="Schijlen E.G.W.M."/>
            <person name="Guo X."/>
            <person name="Momin A.A."/>
            <person name="Negrao S."/>
            <person name="Al-Babili S."/>
            <person name="Gehring C."/>
            <person name="Roessner U."/>
            <person name="Jung C."/>
            <person name="Murphy K."/>
            <person name="Arold S.T."/>
            <person name="Gojobori T."/>
            <person name="van der Linden C.G."/>
            <person name="van Loo E.N."/>
            <person name="Jellen E.N."/>
            <person name="Maughan P.J."/>
            <person name="Tester M."/>
        </authorList>
    </citation>
    <scope>NUCLEOTIDE SEQUENCE [LARGE SCALE GENOMIC DNA]</scope>
    <source>
        <strain evidence="4">cv. PI 614886</strain>
    </source>
</reference>
<keyword evidence="1" id="KW-0862">Zinc</keyword>
<evidence type="ECO:0000256" key="2">
    <source>
        <dbReference type="SAM" id="MobiDB-lite"/>
    </source>
</evidence>
<dbReference type="Pfam" id="PF03101">
    <property type="entry name" value="FAR1"/>
    <property type="match status" value="1"/>
</dbReference>
<dbReference type="PROSITE" id="PS50966">
    <property type="entry name" value="ZF_SWIM"/>
    <property type="match status" value="1"/>
</dbReference>
<feature type="domain" description="SWIM-type" evidence="3">
    <location>
        <begin position="459"/>
        <end position="495"/>
    </location>
</feature>
<organism evidence="4 5">
    <name type="scientific">Chenopodium quinoa</name>
    <name type="common">Quinoa</name>
    <dbReference type="NCBI Taxonomy" id="63459"/>
    <lineage>
        <taxon>Eukaryota</taxon>
        <taxon>Viridiplantae</taxon>
        <taxon>Streptophyta</taxon>
        <taxon>Embryophyta</taxon>
        <taxon>Tracheophyta</taxon>
        <taxon>Spermatophyta</taxon>
        <taxon>Magnoliopsida</taxon>
        <taxon>eudicotyledons</taxon>
        <taxon>Gunneridae</taxon>
        <taxon>Pentapetalae</taxon>
        <taxon>Caryophyllales</taxon>
        <taxon>Chenopodiaceae</taxon>
        <taxon>Chenopodioideae</taxon>
        <taxon>Atripliceae</taxon>
        <taxon>Chenopodium</taxon>
    </lineage>
</organism>
<evidence type="ECO:0000256" key="1">
    <source>
        <dbReference type="PROSITE-ProRule" id="PRU00325"/>
    </source>
</evidence>
<proteinExistence type="predicted"/>
<protein>
    <recommendedName>
        <fullName evidence="3">SWIM-type domain-containing protein</fullName>
    </recommendedName>
</protein>
<dbReference type="GO" id="GO:0008270">
    <property type="term" value="F:zinc ion binding"/>
    <property type="evidence" value="ECO:0007669"/>
    <property type="project" value="UniProtKB-KW"/>
</dbReference>
<sequence>METGGEEVVDIEINNQDQADCFESELEDFTLAEMKQLSFRSHRTCIQFYKMYAKVKGFGIRRKHTTTSKIDGHPTSQKLWCNREGFREAKHLNRPDRKRKEKAVTRCGCNASISFKWDHRSDSWYVKDFVPEHNGHDLIPMNQMYFERYTRDDHDGIDKMFWCDGICQAYYKAFGKVIGFDTTYKVNAYQKPFVVVVGVNHHRKTVPLGVALIANETTDTYIWVLEQLKEAGGNVAPYTFITDGDKAMAAAITEVFPRAHHRLCLCHLMRNIKGHTNKRFCSGFMKCVDGARTQAEFEEAWEDLMKAYVALRDKKWAQDLYKDKEKWAEAFMVGQFYAGMRSTQRCESMNSTLKTVITSKIMLYRFVELYDQVLEHIRFEEDKDDYISTHTFPVITGVLPEIKTQAARTYTWNMYKLFLKELNFESGHIMTKTKEEKGHRDGASTTFWLNDCVNKDCNYVVCYNKKLQQMVCCCMKYNSIGLPCRHMFAVMKFTGMVEIPSGCILRRWTIRDKVHVKNTFKDHDFQKRNDHASANGRYAFLTGLSAQLCRMVSSSYDRSTWVRDKLAKMLLEIENEKINPKDKDIIKDQKVKKGKSRGRPKKSEVKTTGNENIDQGVPFIGHDVHDITHVVRNVAATSETNPSPVKSGGFVELLKNFLPRTYNTGD</sequence>
<accession>A0A803MYX5</accession>
<feature type="region of interest" description="Disordered" evidence="2">
    <location>
        <begin position="588"/>
        <end position="618"/>
    </location>
</feature>
<dbReference type="EnsemblPlants" id="AUR62037552-RA">
    <property type="protein sequence ID" value="AUR62037552-RA:cds"/>
    <property type="gene ID" value="AUR62037552"/>
</dbReference>
<dbReference type="InterPro" id="IPR018289">
    <property type="entry name" value="MULE_transposase_dom"/>
</dbReference>
<dbReference type="AlphaFoldDB" id="A0A803MYX5"/>
<keyword evidence="1" id="KW-0863">Zinc-finger</keyword>
<dbReference type="Pfam" id="PF10551">
    <property type="entry name" value="MULE"/>
    <property type="match status" value="1"/>
</dbReference>
<dbReference type="OMA" id="HHRSTIV"/>
<dbReference type="InterPro" id="IPR004330">
    <property type="entry name" value="FAR1_DNA_bnd_dom"/>
</dbReference>
<dbReference type="InterPro" id="IPR007527">
    <property type="entry name" value="Znf_SWIM"/>
</dbReference>
<dbReference type="Proteomes" id="UP000596660">
    <property type="component" value="Unplaced"/>
</dbReference>
<evidence type="ECO:0000259" key="3">
    <source>
        <dbReference type="PROSITE" id="PS50966"/>
    </source>
</evidence>
<reference evidence="4" key="2">
    <citation type="submission" date="2021-03" db="UniProtKB">
        <authorList>
            <consortium name="EnsemblPlants"/>
        </authorList>
    </citation>
    <scope>IDENTIFICATION</scope>
</reference>
<dbReference type="PANTHER" id="PTHR47718:SF15">
    <property type="entry name" value="PROTEIN FAR1-RELATED SEQUENCE 5-LIKE"/>
    <property type="match status" value="1"/>
</dbReference>
<name>A0A803MYX5_CHEQI</name>
<evidence type="ECO:0000313" key="4">
    <source>
        <dbReference type="EnsemblPlants" id="AUR62037552-RA:cds"/>
    </source>
</evidence>
<evidence type="ECO:0000313" key="5">
    <source>
        <dbReference type="Proteomes" id="UP000596660"/>
    </source>
</evidence>
<keyword evidence="5" id="KW-1185">Reference proteome</keyword>